<evidence type="ECO:0000256" key="2">
    <source>
        <dbReference type="SAM" id="Phobius"/>
    </source>
</evidence>
<evidence type="ECO:0000256" key="1">
    <source>
        <dbReference type="SAM" id="MobiDB-lite"/>
    </source>
</evidence>
<sequence>MWRHRLPQSGGKLPLPAKGVIDSMQQSRAKRGGHGQGRRHSGAGIRRIGASEAYQARQSQQEKFEAKQNLFENMLSYKLTRVICTSQFVVETNMHATTRFAHHIPDGVASGGHSPANHGPMSYIDLAIMRGRPVAIVTLSCFIIFIITATTYWWRTIDDDGNHRSLSSLLAPLSHGLTTPNSASGDLFPIGKKVAVIVETRPLQTLIPLILHFASILGPEWPILFFTRASTVSTLSAFGHGSQPFKRLVNSGQVKIIELPTDPYLGNYLGLSHFLASEWFWGQMGPAEYMLNFQTDSILCANSGRQVEDFFGYDFVGAWHPWVPGAFNGGLSLRNVSLARKVVSTYNIADDVGGGTKDGEYEDVWFCRKMKTLGGRFPDEKRASEFAVDLVWGERPMGYHGVSKDVQKDILGKERVKQMYEWCPEAKLAVSQKEIIELNEDEKNSGAIVEDVQTTGGGSLSFG</sequence>
<feature type="transmembrane region" description="Helical" evidence="2">
    <location>
        <begin position="134"/>
        <end position="154"/>
    </location>
</feature>
<dbReference type="EMBL" id="KZ613828">
    <property type="protein sequence ID" value="PMD58294.1"/>
    <property type="molecule type" value="Genomic_DNA"/>
</dbReference>
<dbReference type="InterPro" id="IPR043729">
    <property type="entry name" value="DUF5672"/>
</dbReference>
<dbReference type="Proteomes" id="UP000235371">
    <property type="component" value="Unassembled WGS sequence"/>
</dbReference>
<reference evidence="4 5" key="1">
    <citation type="submission" date="2016-04" db="EMBL/GenBank/DDBJ databases">
        <title>A degradative enzymes factory behind the ericoid mycorrhizal symbiosis.</title>
        <authorList>
            <consortium name="DOE Joint Genome Institute"/>
            <person name="Martino E."/>
            <person name="Morin E."/>
            <person name="Grelet G."/>
            <person name="Kuo A."/>
            <person name="Kohler A."/>
            <person name="Daghino S."/>
            <person name="Barry K."/>
            <person name="Choi C."/>
            <person name="Cichocki N."/>
            <person name="Clum A."/>
            <person name="Copeland A."/>
            <person name="Hainaut M."/>
            <person name="Haridas S."/>
            <person name="Labutti K."/>
            <person name="Lindquist E."/>
            <person name="Lipzen A."/>
            <person name="Khouja H.-R."/>
            <person name="Murat C."/>
            <person name="Ohm R."/>
            <person name="Olson A."/>
            <person name="Spatafora J."/>
            <person name="Veneault-Fourrey C."/>
            <person name="Henrissat B."/>
            <person name="Grigoriev I."/>
            <person name="Martin F."/>
            <person name="Perotto S."/>
        </authorList>
    </citation>
    <scope>NUCLEOTIDE SEQUENCE [LARGE SCALE GENOMIC DNA]</scope>
    <source>
        <strain evidence="4 5">E</strain>
    </source>
</reference>
<dbReference type="InParanoid" id="A0A2J6T5J5"/>
<name>A0A2J6T5J5_9HELO</name>
<dbReference type="Pfam" id="PF18922">
    <property type="entry name" value="DUF5672"/>
    <property type="match status" value="1"/>
</dbReference>
<dbReference type="OrthoDB" id="10025998at2759"/>
<dbReference type="STRING" id="1095630.A0A2J6T5J5"/>
<keyword evidence="5" id="KW-1185">Reference proteome</keyword>
<feature type="region of interest" description="Disordered" evidence="1">
    <location>
        <begin position="24"/>
        <end position="45"/>
    </location>
</feature>
<gene>
    <name evidence="4" type="ORF">K444DRAFT_631332</name>
</gene>
<evidence type="ECO:0000313" key="5">
    <source>
        <dbReference type="Proteomes" id="UP000235371"/>
    </source>
</evidence>
<keyword evidence="2" id="KW-1133">Transmembrane helix</keyword>
<protein>
    <recommendedName>
        <fullName evidence="3">DUF5672 domain-containing protein</fullName>
    </recommendedName>
</protein>
<organism evidence="4 5">
    <name type="scientific">Hyaloscypha bicolor E</name>
    <dbReference type="NCBI Taxonomy" id="1095630"/>
    <lineage>
        <taxon>Eukaryota</taxon>
        <taxon>Fungi</taxon>
        <taxon>Dikarya</taxon>
        <taxon>Ascomycota</taxon>
        <taxon>Pezizomycotina</taxon>
        <taxon>Leotiomycetes</taxon>
        <taxon>Helotiales</taxon>
        <taxon>Hyaloscyphaceae</taxon>
        <taxon>Hyaloscypha</taxon>
        <taxon>Hyaloscypha bicolor</taxon>
    </lineage>
</organism>
<evidence type="ECO:0000313" key="4">
    <source>
        <dbReference type="EMBL" id="PMD58294.1"/>
    </source>
</evidence>
<keyword evidence="2" id="KW-0472">Membrane</keyword>
<feature type="domain" description="DUF5672" evidence="3">
    <location>
        <begin position="254"/>
        <end position="400"/>
    </location>
</feature>
<proteinExistence type="predicted"/>
<dbReference type="GeneID" id="36591423"/>
<accession>A0A2J6T5J5</accession>
<keyword evidence="2" id="KW-0812">Transmembrane</keyword>
<feature type="compositionally biased region" description="Basic residues" evidence="1">
    <location>
        <begin position="28"/>
        <end position="41"/>
    </location>
</feature>
<dbReference type="RefSeq" id="XP_024735198.1">
    <property type="nucleotide sequence ID" value="XM_024883346.1"/>
</dbReference>
<dbReference type="AlphaFoldDB" id="A0A2J6T5J5"/>
<evidence type="ECO:0000259" key="3">
    <source>
        <dbReference type="Pfam" id="PF18922"/>
    </source>
</evidence>